<evidence type="ECO:0000313" key="2">
    <source>
        <dbReference type="Proteomes" id="UP000515125"/>
    </source>
</evidence>
<dbReference type="GeneID" id="34620633"/>
<accession>A0A6P6RRM3</accession>
<organism evidence="2 3">
    <name type="scientific">Cyclospora cayetanensis</name>
    <dbReference type="NCBI Taxonomy" id="88456"/>
    <lineage>
        <taxon>Eukaryota</taxon>
        <taxon>Sar</taxon>
        <taxon>Alveolata</taxon>
        <taxon>Apicomplexa</taxon>
        <taxon>Conoidasida</taxon>
        <taxon>Coccidia</taxon>
        <taxon>Eucoccidiorida</taxon>
        <taxon>Eimeriorina</taxon>
        <taxon>Eimeriidae</taxon>
        <taxon>Cyclospora</taxon>
    </lineage>
</organism>
<feature type="compositionally biased region" description="Basic and acidic residues" evidence="1">
    <location>
        <begin position="74"/>
        <end position="87"/>
    </location>
</feature>
<feature type="region of interest" description="Disordered" evidence="1">
    <location>
        <begin position="70"/>
        <end position="110"/>
    </location>
</feature>
<sequence length="293" mass="32036">MDGGIPARPPGLPKHGPYPGYIRETCTRSPFPFSALRLPLEPNTDSLTAQMQRLELARAIRQQEALDFAPEFLGAREPRDTTHRRQGEAPPEPLGAPLRPFPCSAGRDRGASRLEGAGPCIAGRRLPPLILGGGLQEVPACLSPSDDGLSPSPRTPREGYTMPRMEASIFVMRKEQEPLPRYVRTKQGEAFEAFAARELKASRPRLTSAAETRRLTSRTLEGLALASRPSELQPVKRAKRRFSTTGSDGDTEVMDAENPSARHSLSLPCEHMALTVQAACGAHISTKLCAYWH</sequence>
<evidence type="ECO:0000256" key="1">
    <source>
        <dbReference type="SAM" id="MobiDB-lite"/>
    </source>
</evidence>
<keyword evidence="2" id="KW-1185">Reference proteome</keyword>
<gene>
    <name evidence="3" type="primary">LOC34620633</name>
</gene>
<name>A0A6P6RRM3_9EIME</name>
<dbReference type="OrthoDB" id="354781at2759"/>
<dbReference type="AlphaFoldDB" id="A0A6P6RRM3"/>
<proteinExistence type="predicted"/>
<reference evidence="3" key="1">
    <citation type="submission" date="2025-08" db="UniProtKB">
        <authorList>
            <consortium name="RefSeq"/>
        </authorList>
    </citation>
    <scope>IDENTIFICATION</scope>
</reference>
<dbReference type="Proteomes" id="UP000515125">
    <property type="component" value="Unplaced"/>
</dbReference>
<feature type="region of interest" description="Disordered" evidence="1">
    <location>
        <begin position="1"/>
        <end position="20"/>
    </location>
</feature>
<protein>
    <submittedName>
        <fullName evidence="3">Uncharacterized protein LOC34620633</fullName>
    </submittedName>
</protein>
<evidence type="ECO:0000313" key="3">
    <source>
        <dbReference type="RefSeq" id="XP_026190451.1"/>
    </source>
</evidence>
<dbReference type="RefSeq" id="XP_026190451.1">
    <property type="nucleotide sequence ID" value="XM_026334666.1"/>
</dbReference>